<dbReference type="EMBL" id="VSRR010003341">
    <property type="protein sequence ID" value="MPC35765.1"/>
    <property type="molecule type" value="Genomic_DNA"/>
</dbReference>
<name>A0A5B7EQV0_PORTR</name>
<protein>
    <submittedName>
        <fullName evidence="1">Uncharacterized protein</fullName>
    </submittedName>
</protein>
<comment type="caution">
    <text evidence="1">The sequence shown here is derived from an EMBL/GenBank/DDBJ whole genome shotgun (WGS) entry which is preliminary data.</text>
</comment>
<keyword evidence="2" id="KW-1185">Reference proteome</keyword>
<evidence type="ECO:0000313" key="1">
    <source>
        <dbReference type="EMBL" id="MPC35765.1"/>
    </source>
</evidence>
<organism evidence="1 2">
    <name type="scientific">Portunus trituberculatus</name>
    <name type="common">Swimming crab</name>
    <name type="synonym">Neptunus trituberculatus</name>
    <dbReference type="NCBI Taxonomy" id="210409"/>
    <lineage>
        <taxon>Eukaryota</taxon>
        <taxon>Metazoa</taxon>
        <taxon>Ecdysozoa</taxon>
        <taxon>Arthropoda</taxon>
        <taxon>Crustacea</taxon>
        <taxon>Multicrustacea</taxon>
        <taxon>Malacostraca</taxon>
        <taxon>Eumalacostraca</taxon>
        <taxon>Eucarida</taxon>
        <taxon>Decapoda</taxon>
        <taxon>Pleocyemata</taxon>
        <taxon>Brachyura</taxon>
        <taxon>Eubrachyura</taxon>
        <taxon>Portunoidea</taxon>
        <taxon>Portunidae</taxon>
        <taxon>Portuninae</taxon>
        <taxon>Portunus</taxon>
    </lineage>
</organism>
<gene>
    <name evidence="1" type="ORF">E2C01_029200</name>
</gene>
<reference evidence="1 2" key="1">
    <citation type="submission" date="2019-05" db="EMBL/GenBank/DDBJ databases">
        <title>Another draft genome of Portunus trituberculatus and its Hox gene families provides insights of decapod evolution.</title>
        <authorList>
            <person name="Jeong J.-H."/>
            <person name="Song I."/>
            <person name="Kim S."/>
            <person name="Choi T."/>
            <person name="Kim D."/>
            <person name="Ryu S."/>
            <person name="Kim W."/>
        </authorList>
    </citation>
    <scope>NUCLEOTIDE SEQUENCE [LARGE SCALE GENOMIC DNA]</scope>
    <source>
        <tissue evidence="1">Muscle</tissue>
    </source>
</reference>
<accession>A0A5B7EQV0</accession>
<sequence length="72" mass="7905">MCGCESGCLVGKLVRVMRFGRWLGSPVAVACLGEPRLLGASQDLRPPEHLPGIAARPNLSRRWHLVDEIMKP</sequence>
<dbReference type="AlphaFoldDB" id="A0A5B7EQV0"/>
<evidence type="ECO:0000313" key="2">
    <source>
        <dbReference type="Proteomes" id="UP000324222"/>
    </source>
</evidence>
<dbReference type="Proteomes" id="UP000324222">
    <property type="component" value="Unassembled WGS sequence"/>
</dbReference>
<proteinExistence type="predicted"/>